<keyword evidence="4" id="KW-1185">Reference proteome</keyword>
<organism evidence="3 4">
    <name type="scientific">Sphingobacterium populi</name>
    <dbReference type="NCBI Taxonomy" id="1812824"/>
    <lineage>
        <taxon>Bacteria</taxon>
        <taxon>Pseudomonadati</taxon>
        <taxon>Bacteroidota</taxon>
        <taxon>Sphingobacteriia</taxon>
        <taxon>Sphingobacteriales</taxon>
        <taxon>Sphingobacteriaceae</taxon>
        <taxon>Sphingobacterium</taxon>
    </lineage>
</organism>
<dbReference type="EMBL" id="JBHUMB010000005">
    <property type="protein sequence ID" value="MFD2741987.1"/>
    <property type="molecule type" value="Genomic_DNA"/>
</dbReference>
<dbReference type="Pfam" id="PF06439">
    <property type="entry name" value="3keto-disac_hyd"/>
    <property type="match status" value="2"/>
</dbReference>
<feature type="chain" id="PRO_5047187934" evidence="1">
    <location>
        <begin position="21"/>
        <end position="1130"/>
    </location>
</feature>
<accession>A0ABW5UBB7</accession>
<comment type="caution">
    <text evidence="3">The sequence shown here is derived from an EMBL/GenBank/DDBJ whole genome shotgun (WGS) entry which is preliminary data.</text>
</comment>
<feature type="signal peptide" evidence="1">
    <location>
        <begin position="1"/>
        <end position="20"/>
    </location>
</feature>
<proteinExistence type="predicted"/>
<evidence type="ECO:0000259" key="2">
    <source>
        <dbReference type="Pfam" id="PF06439"/>
    </source>
</evidence>
<dbReference type="InterPro" id="IPR016024">
    <property type="entry name" value="ARM-type_fold"/>
</dbReference>
<dbReference type="SUPFAM" id="SSF48371">
    <property type="entry name" value="ARM repeat"/>
    <property type="match status" value="1"/>
</dbReference>
<dbReference type="Gene3D" id="1.25.10.10">
    <property type="entry name" value="Leucine-rich Repeat Variant"/>
    <property type="match status" value="3"/>
</dbReference>
<feature type="domain" description="3-keto-alpha-glucoside-1,2-lyase/3-keto-2-hydroxy-glucal hydratase" evidence="2">
    <location>
        <begin position="726"/>
        <end position="923"/>
    </location>
</feature>
<sequence length="1130" mass="123947">MKKITYTLLLFFLLQAAAYAQLPTDRTTATKIADLLMQQPAMTQEAFAAAMQELEHFNAAEIATLVTEIENKDNDITPITYALNSYAYFVMQDGKESQRKTFVEGLGNSLAQLQAKEKKAFVLELLKKTADTESLAIIAPYLSDDDLVDDATLVLHAIGSEEAVATLAKALPNAKSEKQAAALITALGDLKAKQAETDIIATLQQYTNTAFQRNALIALSKIGGSASERLFLDKAAQVRYAFELTLAASLSLDYAENRLADGDKKTTEKIVNTVFRQSSVTESPALKGRALMLSATINSNKAKKEIMRGIVSPNASYRGIALQLLGEYGTNKDTRALIGMLKNASPDIQESLFNYLSHHGEAQDAKSVQNSLPQIKDSRVKVAALHALIQLDNAAATDLMIQQLTQVDQQSKEAIKELLLSTQDPIAVQTVQKALPTADAATQIILLQFLSTRSDEQSMQSLLPLLASSDSLVRQQAYKTLPTLANANHIEKLLSLATAATAEEIPYVQEAVVNALQADANKSKRIEQLAANLSLEDNKQVVFLFPIFAGAGDDKALPLVQQALNTASNREIAINTLANWSEPAALPSLIALSREEKSTSLNVVLAGLVKQVNGSTATPEQKTLYLKDAFEQAESSAQKRTILQSLQATGTFQALMFAGSFLEDPDLKRAATNTVMNIALDNRAYTGTMVRQMLTQAMDNLAGAESAYLAAAIARHLAEMPKSESFISLFNGKDLSGWKGLVENPIKRNAMSAQELSKKQVAADQDMQASWTAEDGLLIFGGKGDNIATDKQYGDFELLVDWKLDPQGEEPDAGIYLRGTPQVQIWDISRVNVGAQVGSGGLYNNKTHAKDPLKVADNPLGEWNTFKIKMVGDKVWVWLNGEQVVDSTVLENYWDGNQSIFPMEQIELQAHGSKVWYRDIYLKELPRKEVFEVTGIEKQEGFEMLFDGNDLDKWTESTAYEITPQGYLRANPEAKYGKNLYTKEEFGDFVYRFDFKLTSGANNGVGIRTPLEGDAAYVGTEIQILDNDADIYKNLKEHQYHGSAYGVIAAKREGLKPLGEWNTQEIYLKGNRIKVTLNGIVILDGDLAEASKNGTLDGKDHPGLKNTKGHLGFLGHGSEVFFRNIRIKRL</sequence>
<dbReference type="InterPro" id="IPR011989">
    <property type="entry name" value="ARM-like"/>
</dbReference>
<keyword evidence="1" id="KW-0732">Signal</keyword>
<evidence type="ECO:0000256" key="1">
    <source>
        <dbReference type="SAM" id="SignalP"/>
    </source>
</evidence>
<protein>
    <submittedName>
        <fullName evidence="3">DUF1080 domain-containing protein</fullName>
    </submittedName>
</protein>
<dbReference type="Gene3D" id="2.60.120.560">
    <property type="entry name" value="Exo-inulinase, domain 1"/>
    <property type="match status" value="2"/>
</dbReference>
<dbReference type="InterPro" id="IPR010496">
    <property type="entry name" value="AL/BT2_dom"/>
</dbReference>
<dbReference type="RefSeq" id="WP_066753232.1">
    <property type="nucleotide sequence ID" value="NZ_JBHUMB010000005.1"/>
</dbReference>
<evidence type="ECO:0000313" key="3">
    <source>
        <dbReference type="EMBL" id="MFD2741987.1"/>
    </source>
</evidence>
<dbReference type="Proteomes" id="UP001597418">
    <property type="component" value="Unassembled WGS sequence"/>
</dbReference>
<reference evidence="4" key="1">
    <citation type="journal article" date="2019" name="Int. J. Syst. Evol. Microbiol.">
        <title>The Global Catalogue of Microorganisms (GCM) 10K type strain sequencing project: providing services to taxonomists for standard genome sequencing and annotation.</title>
        <authorList>
            <consortium name="The Broad Institute Genomics Platform"/>
            <consortium name="The Broad Institute Genome Sequencing Center for Infectious Disease"/>
            <person name="Wu L."/>
            <person name="Ma J."/>
        </authorList>
    </citation>
    <scope>NUCLEOTIDE SEQUENCE [LARGE SCALE GENOMIC DNA]</scope>
    <source>
        <strain evidence="4">KCTC 42247</strain>
    </source>
</reference>
<name>A0ABW5UBB7_9SPHI</name>
<gene>
    <name evidence="3" type="ORF">ACFSQ6_01115</name>
</gene>
<feature type="domain" description="3-keto-alpha-glucoside-1,2-lyase/3-keto-2-hydroxy-glucal hydratase" evidence="2">
    <location>
        <begin position="941"/>
        <end position="1128"/>
    </location>
</feature>
<evidence type="ECO:0000313" key="4">
    <source>
        <dbReference type="Proteomes" id="UP001597418"/>
    </source>
</evidence>